<gene>
    <name evidence="2" type="ORF">HELGO_WM25710</name>
</gene>
<dbReference type="SUPFAM" id="SSF82714">
    <property type="entry name" value="Multidrug efflux transporter AcrB TolC docking domain, DN and DC subdomains"/>
    <property type="match status" value="1"/>
</dbReference>
<dbReference type="Gene3D" id="3.30.70.1320">
    <property type="entry name" value="Multidrug efflux transporter AcrB pore domain like"/>
    <property type="match status" value="1"/>
</dbReference>
<dbReference type="Gene3D" id="1.20.1640.10">
    <property type="entry name" value="Multidrug efflux transporter AcrB transmembrane domain"/>
    <property type="match status" value="1"/>
</dbReference>
<keyword evidence="1" id="KW-0472">Membrane</keyword>
<sequence length="541" mass="60197">MKPYKINNIAGHLATIFLANPLTPILAFTIILLGYISLEVMPREEDPQIQVSGGSIVVAIPGATPKEIENVIIKPLERRIREIKGVEHVYGKAMNNAGMINVQYYIGQDRESSNLKLYDKVMQHMDKLPKGTAPPLVKPFDIDIDIPILTVSFYKNSEKKLNNIKLYKTIREVQQDINSLDNVAKTTLQGVKKPQFNVLIDLQKLSAYHISLGEVAKAIRSISTNSPEIDSTSSTGKLIVFGIKNAIEDIADLKNLIVAQYMESPIYLKSLAKIEYSYDIQNFQSVLLTYQKKDNQEVDSNDKLEFVEAGNQITLTVSKLKGTNAVTIAKEVLEELSENAAIFKEQGVSYIITRNYGDRANEAVNELVHHLIITIFIIAAILIPFLGWRESLVVTIAVPMILALTLFIAYITNQTINRISLFAFLLSLGLIVDDAIIVIENIHRRMHLPESQGLSFSQIIVQATDEIGPSTNIATIAIMLTMIPMAFVGGMMGQFMTPIPLNVPVALAVSLFVAYVFAPYLAKKLIKFDEHSNDAKPKKRS</sequence>
<evidence type="ECO:0000313" key="2">
    <source>
        <dbReference type="EMBL" id="CAA6826348.1"/>
    </source>
</evidence>
<feature type="transmembrane region" description="Helical" evidence="1">
    <location>
        <begin position="473"/>
        <end position="495"/>
    </location>
</feature>
<proteinExistence type="predicted"/>
<dbReference type="AlphaFoldDB" id="A0A6S6UDT9"/>
<reference evidence="2" key="1">
    <citation type="submission" date="2020-01" db="EMBL/GenBank/DDBJ databases">
        <authorList>
            <person name="Meier V. D."/>
            <person name="Meier V D."/>
        </authorList>
    </citation>
    <scope>NUCLEOTIDE SEQUENCE</scope>
    <source>
        <strain evidence="2">HLG_WM_MAG_02</strain>
    </source>
</reference>
<dbReference type="PANTHER" id="PTHR32063:SF16">
    <property type="entry name" value="CATION EFFLUX SYSTEM (ACRB_ACRD_ACRF FAMILY)"/>
    <property type="match status" value="1"/>
</dbReference>
<dbReference type="InterPro" id="IPR001036">
    <property type="entry name" value="Acrflvin-R"/>
</dbReference>
<dbReference type="Gene3D" id="3.30.2090.10">
    <property type="entry name" value="Multidrug efflux transporter AcrB TolC docking domain, DN and DC subdomains"/>
    <property type="match status" value="1"/>
</dbReference>
<dbReference type="PRINTS" id="PR00702">
    <property type="entry name" value="ACRIFLAVINRP"/>
</dbReference>
<dbReference type="SUPFAM" id="SSF82693">
    <property type="entry name" value="Multidrug efflux transporter AcrB pore domain, PN1, PN2, PC1 and PC2 subdomains"/>
    <property type="match status" value="1"/>
</dbReference>
<dbReference type="InterPro" id="IPR027463">
    <property type="entry name" value="AcrB_DN_DC_subdom"/>
</dbReference>
<feature type="transmembrane region" description="Helical" evidence="1">
    <location>
        <begin position="392"/>
        <end position="413"/>
    </location>
</feature>
<evidence type="ECO:0000256" key="1">
    <source>
        <dbReference type="SAM" id="Phobius"/>
    </source>
</evidence>
<dbReference type="EMBL" id="CACVAZ010000210">
    <property type="protein sequence ID" value="CAA6826348.1"/>
    <property type="molecule type" value="Genomic_DNA"/>
</dbReference>
<dbReference type="PANTHER" id="PTHR32063">
    <property type="match status" value="1"/>
</dbReference>
<dbReference type="Pfam" id="PF00873">
    <property type="entry name" value="ACR_tran"/>
    <property type="match status" value="1"/>
</dbReference>
<protein>
    <submittedName>
        <fullName evidence="2">RND multidrug efflux transporter Acriflavin resistance protein</fullName>
    </submittedName>
</protein>
<feature type="transmembrane region" description="Helical" evidence="1">
    <location>
        <begin position="419"/>
        <end position="439"/>
    </location>
</feature>
<dbReference type="Gene3D" id="3.30.70.1430">
    <property type="entry name" value="Multidrug efflux transporter AcrB pore domain"/>
    <property type="match status" value="1"/>
</dbReference>
<accession>A0A6S6UDT9</accession>
<feature type="transmembrane region" description="Helical" evidence="1">
    <location>
        <begin position="501"/>
        <end position="522"/>
    </location>
</feature>
<name>A0A6S6UDT9_9BACT</name>
<feature type="transmembrane region" description="Helical" evidence="1">
    <location>
        <begin position="367"/>
        <end position="385"/>
    </location>
</feature>
<dbReference type="GO" id="GO:0042910">
    <property type="term" value="F:xenobiotic transmembrane transporter activity"/>
    <property type="evidence" value="ECO:0007669"/>
    <property type="project" value="TreeGrafter"/>
</dbReference>
<keyword evidence="1" id="KW-0812">Transmembrane</keyword>
<feature type="transmembrane region" description="Helical" evidence="1">
    <location>
        <begin position="12"/>
        <end position="38"/>
    </location>
</feature>
<dbReference type="SUPFAM" id="SSF82866">
    <property type="entry name" value="Multidrug efflux transporter AcrB transmembrane domain"/>
    <property type="match status" value="1"/>
</dbReference>
<organism evidence="2">
    <name type="scientific">uncultured Sulfurovum sp</name>
    <dbReference type="NCBI Taxonomy" id="269237"/>
    <lineage>
        <taxon>Bacteria</taxon>
        <taxon>Pseudomonadati</taxon>
        <taxon>Campylobacterota</taxon>
        <taxon>Epsilonproteobacteria</taxon>
        <taxon>Campylobacterales</taxon>
        <taxon>Sulfurovaceae</taxon>
        <taxon>Sulfurovum</taxon>
        <taxon>environmental samples</taxon>
    </lineage>
</organism>
<keyword evidence="1" id="KW-1133">Transmembrane helix</keyword>
<dbReference type="GO" id="GO:0005886">
    <property type="term" value="C:plasma membrane"/>
    <property type="evidence" value="ECO:0007669"/>
    <property type="project" value="TreeGrafter"/>
</dbReference>